<dbReference type="InterPro" id="IPR013087">
    <property type="entry name" value="Znf_C2H2_type"/>
</dbReference>
<reference evidence="12 13" key="1">
    <citation type="submission" date="2019-01" db="EMBL/GenBank/DDBJ databases">
        <title>A draft genome assembly of the solar-powered sea slug Elysia chlorotica.</title>
        <authorList>
            <person name="Cai H."/>
            <person name="Li Q."/>
            <person name="Fang X."/>
            <person name="Li J."/>
            <person name="Curtis N.E."/>
            <person name="Altenburger A."/>
            <person name="Shibata T."/>
            <person name="Feng M."/>
            <person name="Maeda T."/>
            <person name="Schwartz J.A."/>
            <person name="Shigenobu S."/>
            <person name="Lundholm N."/>
            <person name="Nishiyama T."/>
            <person name="Yang H."/>
            <person name="Hasebe M."/>
            <person name="Li S."/>
            <person name="Pierce S.K."/>
            <person name="Wang J."/>
        </authorList>
    </citation>
    <scope>NUCLEOTIDE SEQUENCE [LARGE SCALE GENOMIC DNA]</scope>
    <source>
        <strain evidence="12">EC2010</strain>
        <tissue evidence="12">Whole organism of an adult</tissue>
    </source>
</reference>
<dbReference type="AlphaFoldDB" id="A0A3S0ZPS0"/>
<feature type="domain" description="C2H2-type" evidence="11">
    <location>
        <begin position="485"/>
        <end position="512"/>
    </location>
</feature>
<dbReference type="SUPFAM" id="SSF57667">
    <property type="entry name" value="beta-beta-alpha zinc fingers"/>
    <property type="match status" value="6"/>
</dbReference>
<feature type="domain" description="C2H2-type" evidence="11">
    <location>
        <begin position="513"/>
        <end position="540"/>
    </location>
</feature>
<accession>A0A3S0ZPS0</accession>
<feature type="domain" description="C2H2-type" evidence="11">
    <location>
        <begin position="320"/>
        <end position="347"/>
    </location>
</feature>
<dbReference type="GO" id="GO:0000981">
    <property type="term" value="F:DNA-binding transcription factor activity, RNA polymerase II-specific"/>
    <property type="evidence" value="ECO:0007669"/>
    <property type="project" value="TreeGrafter"/>
</dbReference>
<dbReference type="STRING" id="188477.A0A3S0ZPS0"/>
<proteinExistence type="predicted"/>
<evidence type="ECO:0000256" key="5">
    <source>
        <dbReference type="ARBA" id="ARBA00022833"/>
    </source>
</evidence>
<keyword evidence="2" id="KW-0479">Metal-binding</keyword>
<evidence type="ECO:0000313" key="13">
    <source>
        <dbReference type="Proteomes" id="UP000271974"/>
    </source>
</evidence>
<feature type="domain" description="C2H2-type" evidence="11">
    <location>
        <begin position="541"/>
        <end position="568"/>
    </location>
</feature>
<dbReference type="Pfam" id="PF00096">
    <property type="entry name" value="zf-C2H2"/>
    <property type="match status" value="7"/>
</dbReference>
<keyword evidence="5" id="KW-0862">Zinc</keyword>
<evidence type="ECO:0000313" key="12">
    <source>
        <dbReference type="EMBL" id="RUS79920.1"/>
    </source>
</evidence>
<sequence length="570" mass="66207">MQKVKMETTNDFEIQDRARALCVALWELLPSVESFQNEVCNSNPLLNSFADIKQSKLKSLQCQLELLQSQVAQMISDVAIMKNTFKMMLSSTETEVNILFSEQAGIKLEKNDECEDVFNATHASTTLSSSKKHITNKCKVQSVGKRLVKQANVLRHKLVIESRISKSQKCYYCNERIRNRKNHMQQYHPGQKNFPCQICGEGFDKYEGLRIHKKNHLATVTDFLKCDLCNAIFKSMDNLSRHINLHGGEEHQLLHFNSQRTFNCTICPKKFTVRWMLKQHMNIHNGETPYECDICHKKFHTTKAKSVHKYKKHSSSYQGFKCKICGLKCKSGLGREAHYRTHTPEELVCHKIVIKMAECDVCGKTVRRSYLQTHKISHISKLSFICEICGKGFKLKRDLKNHGIVHLKPDNPALIEFRARKAQKKEKQYTCYICGKSFTTKFLLILHDRTHTGERPYKCDVCGKNFISSSMLKCHKVVHTEIKPFKCKLCGQDFKWQTSLTRHLKKHAGQRPFQCDFCDKRFTQKVHLMIHQRIHTGEKPHQCCYCGKKFSDPSTLYKHKVRHEKDSQDV</sequence>
<gene>
    <name evidence="12" type="ORF">EGW08_012308</name>
</gene>
<evidence type="ECO:0000256" key="2">
    <source>
        <dbReference type="ARBA" id="ARBA00022723"/>
    </source>
</evidence>
<evidence type="ECO:0000259" key="11">
    <source>
        <dbReference type="PROSITE" id="PS50157"/>
    </source>
</evidence>
<dbReference type="EMBL" id="RQTK01000420">
    <property type="protein sequence ID" value="RUS79920.1"/>
    <property type="molecule type" value="Genomic_DNA"/>
</dbReference>
<dbReference type="PANTHER" id="PTHR24388:SF54">
    <property type="entry name" value="PROTEIN ESCARGOT"/>
    <property type="match status" value="1"/>
</dbReference>
<dbReference type="FunFam" id="3.30.160.60:FF:000557">
    <property type="entry name" value="zinc finger and SCAN domain-containing protein 29"/>
    <property type="match status" value="1"/>
</dbReference>
<name>A0A3S0ZPS0_ELYCH</name>
<feature type="domain" description="C2H2-type" evidence="11">
    <location>
        <begin position="384"/>
        <end position="411"/>
    </location>
</feature>
<dbReference type="Proteomes" id="UP000271974">
    <property type="component" value="Unassembled WGS sequence"/>
</dbReference>
<protein>
    <recommendedName>
        <fullName evidence="11">C2H2-type domain-containing protein</fullName>
    </recommendedName>
</protein>
<dbReference type="GO" id="GO:0008270">
    <property type="term" value="F:zinc ion binding"/>
    <property type="evidence" value="ECO:0007669"/>
    <property type="project" value="UniProtKB-KW"/>
</dbReference>
<dbReference type="Pfam" id="PF13912">
    <property type="entry name" value="zf-C2H2_6"/>
    <property type="match status" value="1"/>
</dbReference>
<comment type="caution">
    <text evidence="12">The sequence shown here is derived from an EMBL/GenBank/DDBJ whole genome shotgun (WGS) entry which is preliminary data.</text>
</comment>
<feature type="coiled-coil region" evidence="10">
    <location>
        <begin position="50"/>
        <end position="77"/>
    </location>
</feature>
<dbReference type="InterPro" id="IPR050527">
    <property type="entry name" value="Snail/Krueppel_Znf"/>
</dbReference>
<evidence type="ECO:0000256" key="6">
    <source>
        <dbReference type="ARBA" id="ARBA00023015"/>
    </source>
</evidence>
<evidence type="ECO:0000256" key="7">
    <source>
        <dbReference type="ARBA" id="ARBA00023163"/>
    </source>
</evidence>
<comment type="subcellular location">
    <subcellularLocation>
        <location evidence="1">Nucleus</location>
    </subcellularLocation>
</comment>
<dbReference type="GO" id="GO:0000978">
    <property type="term" value="F:RNA polymerase II cis-regulatory region sequence-specific DNA binding"/>
    <property type="evidence" value="ECO:0007669"/>
    <property type="project" value="TreeGrafter"/>
</dbReference>
<feature type="domain" description="C2H2-type" evidence="11">
    <location>
        <begin position="429"/>
        <end position="456"/>
    </location>
</feature>
<keyword evidence="8" id="KW-0539">Nucleus</keyword>
<keyword evidence="7" id="KW-0804">Transcription</keyword>
<evidence type="ECO:0000256" key="3">
    <source>
        <dbReference type="ARBA" id="ARBA00022737"/>
    </source>
</evidence>
<feature type="domain" description="C2H2-type" evidence="11">
    <location>
        <begin position="224"/>
        <end position="251"/>
    </location>
</feature>
<evidence type="ECO:0000256" key="10">
    <source>
        <dbReference type="SAM" id="Coils"/>
    </source>
</evidence>
<feature type="domain" description="C2H2-type" evidence="11">
    <location>
        <begin position="290"/>
        <end position="318"/>
    </location>
</feature>
<evidence type="ECO:0000256" key="8">
    <source>
        <dbReference type="ARBA" id="ARBA00023242"/>
    </source>
</evidence>
<dbReference type="PROSITE" id="PS50157">
    <property type="entry name" value="ZINC_FINGER_C2H2_2"/>
    <property type="match status" value="11"/>
</dbReference>
<keyword evidence="13" id="KW-1185">Reference proteome</keyword>
<keyword evidence="3" id="KW-0677">Repeat</keyword>
<dbReference type="PANTHER" id="PTHR24388">
    <property type="entry name" value="ZINC FINGER PROTEIN"/>
    <property type="match status" value="1"/>
</dbReference>
<keyword evidence="10" id="KW-0175">Coiled coil</keyword>
<organism evidence="12 13">
    <name type="scientific">Elysia chlorotica</name>
    <name type="common">Eastern emerald elysia</name>
    <name type="synonym">Sea slug</name>
    <dbReference type="NCBI Taxonomy" id="188477"/>
    <lineage>
        <taxon>Eukaryota</taxon>
        <taxon>Metazoa</taxon>
        <taxon>Spiralia</taxon>
        <taxon>Lophotrochozoa</taxon>
        <taxon>Mollusca</taxon>
        <taxon>Gastropoda</taxon>
        <taxon>Heterobranchia</taxon>
        <taxon>Euthyneura</taxon>
        <taxon>Panpulmonata</taxon>
        <taxon>Sacoglossa</taxon>
        <taxon>Placobranchoidea</taxon>
        <taxon>Plakobranchidae</taxon>
        <taxon>Elysia</taxon>
    </lineage>
</organism>
<dbReference type="PROSITE" id="PS00028">
    <property type="entry name" value="ZINC_FINGER_C2H2_1"/>
    <property type="match status" value="11"/>
</dbReference>
<dbReference type="OrthoDB" id="40579at2759"/>
<keyword evidence="4 9" id="KW-0863">Zinc-finger</keyword>
<dbReference type="Gene3D" id="3.30.160.60">
    <property type="entry name" value="Classic Zinc Finger"/>
    <property type="match status" value="10"/>
</dbReference>
<dbReference type="InterPro" id="IPR036236">
    <property type="entry name" value="Znf_C2H2_sf"/>
</dbReference>
<evidence type="ECO:0000256" key="9">
    <source>
        <dbReference type="PROSITE-ProRule" id="PRU00042"/>
    </source>
</evidence>
<feature type="domain" description="C2H2-type" evidence="11">
    <location>
        <begin position="194"/>
        <end position="221"/>
    </location>
</feature>
<dbReference type="SMART" id="SM00355">
    <property type="entry name" value="ZnF_C2H2"/>
    <property type="match status" value="13"/>
</dbReference>
<feature type="domain" description="C2H2-type" evidence="11">
    <location>
        <begin position="262"/>
        <end position="289"/>
    </location>
</feature>
<dbReference type="GO" id="GO:0005634">
    <property type="term" value="C:nucleus"/>
    <property type="evidence" value="ECO:0007669"/>
    <property type="project" value="UniProtKB-SubCell"/>
</dbReference>
<dbReference type="FunFam" id="3.30.160.60:FF:002343">
    <property type="entry name" value="Zinc finger protein 33A"/>
    <property type="match status" value="1"/>
</dbReference>
<dbReference type="FunFam" id="3.30.160.60:FF:000012">
    <property type="entry name" value="RB-associated KRAB zinc finger protein-like"/>
    <property type="match status" value="1"/>
</dbReference>
<evidence type="ECO:0000256" key="1">
    <source>
        <dbReference type="ARBA" id="ARBA00004123"/>
    </source>
</evidence>
<keyword evidence="6" id="KW-0805">Transcription regulation</keyword>
<feature type="domain" description="C2H2-type" evidence="11">
    <location>
        <begin position="457"/>
        <end position="484"/>
    </location>
</feature>
<evidence type="ECO:0000256" key="4">
    <source>
        <dbReference type="ARBA" id="ARBA00022771"/>
    </source>
</evidence>
<dbReference type="FunFam" id="3.30.160.60:FF:000490">
    <property type="entry name" value="Zinc finger protein 605"/>
    <property type="match status" value="1"/>
</dbReference>